<name>A0A0V1BUJ3_TRISP</name>
<sequence>MLKRRQSEIVLIVRLFRPSEVAQSNRLRNQADFLIVFRDSDAESGQEKSINTSQEGGGKNTTDHAICKIA</sequence>
<evidence type="ECO:0000313" key="2">
    <source>
        <dbReference type="EMBL" id="KRY40655.1"/>
    </source>
</evidence>
<protein>
    <submittedName>
        <fullName evidence="2">Uncharacterized protein</fullName>
    </submittedName>
</protein>
<evidence type="ECO:0000313" key="3">
    <source>
        <dbReference type="Proteomes" id="UP000054776"/>
    </source>
</evidence>
<keyword evidence="3" id="KW-1185">Reference proteome</keyword>
<dbReference type="AlphaFoldDB" id="A0A0V1BUJ3"/>
<accession>A0A0V1BUJ3</accession>
<feature type="compositionally biased region" description="Basic and acidic residues" evidence="1">
    <location>
        <begin position="61"/>
        <end position="70"/>
    </location>
</feature>
<evidence type="ECO:0000256" key="1">
    <source>
        <dbReference type="SAM" id="MobiDB-lite"/>
    </source>
</evidence>
<dbReference type="InParanoid" id="A0A0V1BUJ3"/>
<organism evidence="2 3">
    <name type="scientific">Trichinella spiralis</name>
    <name type="common">Trichina worm</name>
    <dbReference type="NCBI Taxonomy" id="6334"/>
    <lineage>
        <taxon>Eukaryota</taxon>
        <taxon>Metazoa</taxon>
        <taxon>Ecdysozoa</taxon>
        <taxon>Nematoda</taxon>
        <taxon>Enoplea</taxon>
        <taxon>Dorylaimia</taxon>
        <taxon>Trichinellida</taxon>
        <taxon>Trichinellidae</taxon>
        <taxon>Trichinella</taxon>
    </lineage>
</organism>
<reference evidence="2 3" key="1">
    <citation type="submission" date="2015-01" db="EMBL/GenBank/DDBJ databases">
        <title>Evolution of Trichinella species and genotypes.</title>
        <authorList>
            <person name="Korhonen P.K."/>
            <person name="Edoardo P."/>
            <person name="Giuseppe L.R."/>
            <person name="Gasser R.B."/>
        </authorList>
    </citation>
    <scope>NUCLEOTIDE SEQUENCE [LARGE SCALE GENOMIC DNA]</scope>
    <source>
        <strain evidence="2">ISS3</strain>
    </source>
</reference>
<gene>
    <name evidence="2" type="ORF">T01_7830</name>
</gene>
<comment type="caution">
    <text evidence="2">The sequence shown here is derived from an EMBL/GenBank/DDBJ whole genome shotgun (WGS) entry which is preliminary data.</text>
</comment>
<dbReference type="EMBL" id="JYDH01000011">
    <property type="protein sequence ID" value="KRY40655.1"/>
    <property type="molecule type" value="Genomic_DNA"/>
</dbReference>
<dbReference type="Proteomes" id="UP000054776">
    <property type="component" value="Unassembled WGS sequence"/>
</dbReference>
<feature type="region of interest" description="Disordered" evidence="1">
    <location>
        <begin position="42"/>
        <end position="70"/>
    </location>
</feature>
<proteinExistence type="predicted"/>